<proteinExistence type="predicted"/>
<dbReference type="SUPFAM" id="SSF56784">
    <property type="entry name" value="HAD-like"/>
    <property type="match status" value="1"/>
</dbReference>
<dbReference type="InterPro" id="IPR023214">
    <property type="entry name" value="HAD_sf"/>
</dbReference>
<dbReference type="Gene3D" id="3.40.50.1000">
    <property type="entry name" value="HAD superfamily/HAD-like"/>
    <property type="match status" value="1"/>
</dbReference>
<organism evidence="2 3">
    <name type="scientific">Prolixibacter denitrificans</name>
    <dbReference type="NCBI Taxonomy" id="1541063"/>
    <lineage>
        <taxon>Bacteria</taxon>
        <taxon>Pseudomonadati</taxon>
        <taxon>Bacteroidota</taxon>
        <taxon>Bacteroidia</taxon>
        <taxon>Marinilabiliales</taxon>
        <taxon>Prolixibacteraceae</taxon>
        <taxon>Prolixibacter</taxon>
    </lineage>
</organism>
<dbReference type="RefSeq" id="WP_106543053.1">
    <property type="nucleotide sequence ID" value="NZ_BLAU01000001.1"/>
</dbReference>
<reference evidence="1 4" key="2">
    <citation type="submission" date="2019-10" db="EMBL/GenBank/DDBJ databases">
        <title>Prolixibacter strains distinguished by the presence of nitrate reductase genes were adept at nitrate-dependent anaerobic corrosion of metallic iron and carbon steel.</title>
        <authorList>
            <person name="Iino T."/>
            <person name="Shono N."/>
            <person name="Ito K."/>
            <person name="Nakamura R."/>
            <person name="Sueoka K."/>
            <person name="Harayama S."/>
            <person name="Ohkuma M."/>
        </authorList>
    </citation>
    <scope>NUCLEOTIDE SEQUENCE [LARGE SCALE GENOMIC DNA]</scope>
    <source>
        <strain evidence="1 4">MIC1-1</strain>
    </source>
</reference>
<evidence type="ECO:0000313" key="2">
    <source>
        <dbReference type="EMBL" id="PSK81755.1"/>
    </source>
</evidence>
<dbReference type="Proteomes" id="UP000396862">
    <property type="component" value="Unassembled WGS sequence"/>
</dbReference>
<evidence type="ECO:0000313" key="4">
    <source>
        <dbReference type="Proteomes" id="UP000396862"/>
    </source>
</evidence>
<gene>
    <name evidence="2" type="ORF">CLV93_108156</name>
    <name evidence="1" type="ORF">JCM18694_15220</name>
</gene>
<keyword evidence="4" id="KW-1185">Reference proteome</keyword>
<dbReference type="AlphaFoldDB" id="A0A2P8C9W0"/>
<dbReference type="Proteomes" id="UP000240621">
    <property type="component" value="Unassembled WGS sequence"/>
</dbReference>
<dbReference type="EMBL" id="PYGC01000008">
    <property type="protein sequence ID" value="PSK81755.1"/>
    <property type="molecule type" value="Genomic_DNA"/>
</dbReference>
<dbReference type="InterPro" id="IPR036412">
    <property type="entry name" value="HAD-like_sf"/>
</dbReference>
<protein>
    <submittedName>
        <fullName evidence="2">P-type E1-E2 ATPase</fullName>
    </submittedName>
</protein>
<dbReference type="EMBL" id="BLAU01000001">
    <property type="protein sequence ID" value="GET21276.1"/>
    <property type="molecule type" value="Genomic_DNA"/>
</dbReference>
<evidence type="ECO:0000313" key="1">
    <source>
        <dbReference type="EMBL" id="GET21276.1"/>
    </source>
</evidence>
<sequence length="156" mass="16827">MMTIDIPGSREILVKCLVLDYNGTLAIDGKLIAGLEPLLNQLSEQLEIFVLTADTFGTVEKELAGVNCQVSVIQQEEQDKQKEQFVTSLGKENVVAIGNGLNDALMLASAELGIVLLQAEGAAIKTLLSADVVCRHITDALELLINPLRLKATLRN</sequence>
<accession>A0A2P8C9W0</accession>
<name>A0A2P8C9W0_9BACT</name>
<reference evidence="2 3" key="1">
    <citation type="submission" date="2018-03" db="EMBL/GenBank/DDBJ databases">
        <title>Genomic Encyclopedia of Archaeal and Bacterial Type Strains, Phase II (KMG-II): from individual species to whole genera.</title>
        <authorList>
            <person name="Goeker M."/>
        </authorList>
    </citation>
    <scope>NUCLEOTIDE SEQUENCE [LARGE SCALE GENOMIC DNA]</scope>
    <source>
        <strain evidence="2 3">DSM 27267</strain>
    </source>
</reference>
<evidence type="ECO:0000313" key="3">
    <source>
        <dbReference type="Proteomes" id="UP000240621"/>
    </source>
</evidence>
<comment type="caution">
    <text evidence="2">The sequence shown here is derived from an EMBL/GenBank/DDBJ whole genome shotgun (WGS) entry which is preliminary data.</text>
</comment>
<dbReference type="OrthoDB" id="159409at2"/>